<dbReference type="InterPro" id="IPR001764">
    <property type="entry name" value="Glyco_hydro_3_N"/>
</dbReference>
<keyword evidence="7" id="KW-0119">Carbohydrate metabolism</keyword>
<dbReference type="PRINTS" id="PR00133">
    <property type="entry name" value="GLHYDRLASE3"/>
</dbReference>
<dbReference type="AlphaFoldDB" id="A0A6A6SRT8"/>
<comment type="similarity">
    <text evidence="2">Belongs to the glycosyl hydrolase 3 family.</text>
</comment>
<dbReference type="GO" id="GO:0009251">
    <property type="term" value="P:glucan catabolic process"/>
    <property type="evidence" value="ECO:0007669"/>
    <property type="project" value="TreeGrafter"/>
</dbReference>
<sequence>METMWRLSSISGFIILFSSFFVGVSGYGLDLSRKRDAVNATYKDPTAPVEDRVSDLLSRMTIEEKTAQLIQGDISNWINTTTNAFNYSGLVWNMDNRAGQFYVGYPIAQSWISNGIKQAQNYLMENTTLGIPAFVQTEGIHGLLVGNATIFNSPIAYACSWDPELVQDMGKVIGEETAALGVNQLFAPLADVARELRYGRVEETFGEDPHLVGEIAYSYVQGVQSSNVSATVKHFAGFSAPEQGLNTGPVHGGERELRTTWLPSFKRAIIDAGAYSIMGAYHSYDGIPAIADAHMMTNILRNEWGYKYWLTSDAGATDRLCCAFKMCQCKPIDSEAVTLYALPAGNDVEMGGGSYNFKTIPQLVEAGKLDVEVVNTAVARQLRAKFELGLFENPYLGLPSNVTKDSIHTPQHVELARKLDAESIVLLENYNDTLPLDKSAKIAVLGPMADFVNLGDYVVYRSQYNPTNVNPLQGIRNASTGTVTYAQGCERWSNDQSGFAEAVAAASAADVAVVIVGTWSRDQQELWQGLNATTGEHVDVASLNLVGAMGPLVQAIIETGKPTIVVYQSGKPISEPWISQSASALVQQFYPGEQGGNALADVLFGDVNPSGKLSVSFPHDVGTLPVYYDYLNSGRPTDPGAILANGTLQFGHQYVLNTPQPLYEFGYGKSYTTFDYSNVSLSQATASSTDTVTATVNVKNNGTVDGKEVVQFYVQDVLASVAVPNVQLKGFKKVEIKAGESVDVSVDLSVSDLGLWNVKMQYVVEPGDFVVWAGSSSLDLRGNATVTIV</sequence>
<dbReference type="InterPro" id="IPR013783">
    <property type="entry name" value="Ig-like_fold"/>
</dbReference>
<dbReference type="Proteomes" id="UP000799324">
    <property type="component" value="Unassembled WGS sequence"/>
</dbReference>
<gene>
    <name evidence="11" type="ORF">K491DRAFT_640381</name>
</gene>
<dbReference type="Pfam" id="PF01915">
    <property type="entry name" value="Glyco_hydro_3_C"/>
    <property type="match status" value="1"/>
</dbReference>
<keyword evidence="9" id="KW-0624">Polysaccharide degradation</keyword>
<keyword evidence="6" id="KW-0325">Glycoprotein</keyword>
<reference evidence="11" key="1">
    <citation type="journal article" date="2020" name="Stud. Mycol.">
        <title>101 Dothideomycetes genomes: a test case for predicting lifestyles and emergence of pathogens.</title>
        <authorList>
            <person name="Haridas S."/>
            <person name="Albert R."/>
            <person name="Binder M."/>
            <person name="Bloem J."/>
            <person name="Labutti K."/>
            <person name="Salamov A."/>
            <person name="Andreopoulos B."/>
            <person name="Baker S."/>
            <person name="Barry K."/>
            <person name="Bills G."/>
            <person name="Bluhm B."/>
            <person name="Cannon C."/>
            <person name="Castanera R."/>
            <person name="Culley D."/>
            <person name="Daum C."/>
            <person name="Ezra D."/>
            <person name="Gonzalez J."/>
            <person name="Henrissat B."/>
            <person name="Kuo A."/>
            <person name="Liang C."/>
            <person name="Lipzen A."/>
            <person name="Lutzoni F."/>
            <person name="Magnuson J."/>
            <person name="Mondo S."/>
            <person name="Nolan M."/>
            <person name="Ohm R."/>
            <person name="Pangilinan J."/>
            <person name="Park H.-J."/>
            <person name="Ramirez L."/>
            <person name="Alfaro M."/>
            <person name="Sun H."/>
            <person name="Tritt A."/>
            <person name="Yoshinaga Y."/>
            <person name="Zwiers L.-H."/>
            <person name="Turgeon B."/>
            <person name="Goodwin S."/>
            <person name="Spatafora J."/>
            <person name="Crous P."/>
            <person name="Grigoriev I."/>
        </authorList>
    </citation>
    <scope>NUCLEOTIDE SEQUENCE</scope>
    <source>
        <strain evidence="11">CBS 122681</strain>
    </source>
</reference>
<dbReference type="FunFam" id="3.40.50.1700:FF:000009">
    <property type="entry name" value="Periplasmic beta-glucosidase"/>
    <property type="match status" value="1"/>
</dbReference>
<keyword evidence="4" id="KW-0732">Signal</keyword>
<evidence type="ECO:0000256" key="1">
    <source>
        <dbReference type="ARBA" id="ARBA00000448"/>
    </source>
</evidence>
<evidence type="ECO:0000256" key="8">
    <source>
        <dbReference type="ARBA" id="ARBA00023295"/>
    </source>
</evidence>
<dbReference type="InterPro" id="IPR017853">
    <property type="entry name" value="GH"/>
</dbReference>
<dbReference type="PANTHER" id="PTHR30620">
    <property type="entry name" value="PERIPLASMIC BETA-GLUCOSIDASE-RELATED"/>
    <property type="match status" value="1"/>
</dbReference>
<dbReference type="PANTHER" id="PTHR30620:SF117">
    <property type="entry name" value="BETA-1,4-XYLOSIDASE (EUROFUNG)"/>
    <property type="match status" value="1"/>
</dbReference>
<evidence type="ECO:0000256" key="3">
    <source>
        <dbReference type="ARBA" id="ARBA00012744"/>
    </source>
</evidence>
<dbReference type="Pfam" id="PF14310">
    <property type="entry name" value="Fn3-like"/>
    <property type="match status" value="1"/>
</dbReference>
<dbReference type="OrthoDB" id="2123594at2759"/>
<dbReference type="SUPFAM" id="SSF52279">
    <property type="entry name" value="Beta-D-glucan exohydrolase, C-terminal domain"/>
    <property type="match status" value="1"/>
</dbReference>
<feature type="domain" description="Fibronectin type III-like" evidence="10">
    <location>
        <begin position="708"/>
        <end position="777"/>
    </location>
</feature>
<evidence type="ECO:0000313" key="12">
    <source>
        <dbReference type="Proteomes" id="UP000799324"/>
    </source>
</evidence>
<dbReference type="Gene3D" id="3.20.20.300">
    <property type="entry name" value="Glycoside hydrolase, family 3, N-terminal domain"/>
    <property type="match status" value="1"/>
</dbReference>
<dbReference type="EC" id="3.2.1.21" evidence="3"/>
<dbReference type="InterPro" id="IPR036962">
    <property type="entry name" value="Glyco_hydro_3_N_sf"/>
</dbReference>
<accession>A0A6A6SRT8</accession>
<evidence type="ECO:0000259" key="10">
    <source>
        <dbReference type="SMART" id="SM01217"/>
    </source>
</evidence>
<dbReference type="FunFam" id="2.60.40.10:FF:000495">
    <property type="entry name" value="Periplasmic beta-glucosidase"/>
    <property type="match status" value="1"/>
</dbReference>
<comment type="catalytic activity">
    <reaction evidence="1">
        <text>Hydrolysis of terminal, non-reducing beta-D-glucosyl residues with release of beta-D-glucose.</text>
        <dbReference type="EC" id="3.2.1.21"/>
    </reaction>
</comment>
<dbReference type="Gene3D" id="2.60.40.10">
    <property type="entry name" value="Immunoglobulins"/>
    <property type="match status" value="1"/>
</dbReference>
<evidence type="ECO:0000313" key="11">
    <source>
        <dbReference type="EMBL" id="KAF2649701.1"/>
    </source>
</evidence>
<dbReference type="FunFam" id="3.20.20.300:FF:000007">
    <property type="entry name" value="Lysosomal beta glucosidase"/>
    <property type="match status" value="1"/>
</dbReference>
<dbReference type="SMART" id="SM01217">
    <property type="entry name" value="Fn3_like"/>
    <property type="match status" value="1"/>
</dbReference>
<dbReference type="SUPFAM" id="SSF51445">
    <property type="entry name" value="(Trans)glycosidases"/>
    <property type="match status" value="1"/>
</dbReference>
<dbReference type="InterPro" id="IPR051915">
    <property type="entry name" value="Cellulose_Degrad_GH3"/>
</dbReference>
<evidence type="ECO:0000256" key="5">
    <source>
        <dbReference type="ARBA" id="ARBA00022801"/>
    </source>
</evidence>
<dbReference type="GO" id="GO:0008422">
    <property type="term" value="F:beta-glucosidase activity"/>
    <property type="evidence" value="ECO:0007669"/>
    <property type="project" value="UniProtKB-EC"/>
</dbReference>
<keyword evidence="8" id="KW-0326">Glycosidase</keyword>
<dbReference type="Pfam" id="PF00933">
    <property type="entry name" value="Glyco_hydro_3"/>
    <property type="match status" value="1"/>
</dbReference>
<evidence type="ECO:0000256" key="4">
    <source>
        <dbReference type="ARBA" id="ARBA00022729"/>
    </source>
</evidence>
<name>A0A6A6SRT8_9PLEO</name>
<proteinExistence type="inferred from homology"/>
<dbReference type="InterPro" id="IPR026891">
    <property type="entry name" value="Fn3-like"/>
</dbReference>
<evidence type="ECO:0000256" key="7">
    <source>
        <dbReference type="ARBA" id="ARBA00023277"/>
    </source>
</evidence>
<organism evidence="11 12">
    <name type="scientific">Lophiostoma macrostomum CBS 122681</name>
    <dbReference type="NCBI Taxonomy" id="1314788"/>
    <lineage>
        <taxon>Eukaryota</taxon>
        <taxon>Fungi</taxon>
        <taxon>Dikarya</taxon>
        <taxon>Ascomycota</taxon>
        <taxon>Pezizomycotina</taxon>
        <taxon>Dothideomycetes</taxon>
        <taxon>Pleosporomycetidae</taxon>
        <taxon>Pleosporales</taxon>
        <taxon>Lophiostomataceae</taxon>
        <taxon>Lophiostoma</taxon>
    </lineage>
</organism>
<dbReference type="EMBL" id="MU004482">
    <property type="protein sequence ID" value="KAF2649701.1"/>
    <property type="molecule type" value="Genomic_DNA"/>
</dbReference>
<protein>
    <recommendedName>
        <fullName evidence="3">beta-glucosidase</fullName>
        <ecNumber evidence="3">3.2.1.21</ecNumber>
    </recommendedName>
</protein>
<keyword evidence="12" id="KW-1185">Reference proteome</keyword>
<dbReference type="InterPro" id="IPR036881">
    <property type="entry name" value="Glyco_hydro_3_C_sf"/>
</dbReference>
<evidence type="ECO:0000256" key="9">
    <source>
        <dbReference type="ARBA" id="ARBA00023326"/>
    </source>
</evidence>
<evidence type="ECO:0000256" key="6">
    <source>
        <dbReference type="ARBA" id="ARBA00023180"/>
    </source>
</evidence>
<dbReference type="InterPro" id="IPR002772">
    <property type="entry name" value="Glyco_hydro_3_C"/>
</dbReference>
<evidence type="ECO:0000256" key="2">
    <source>
        <dbReference type="ARBA" id="ARBA00005336"/>
    </source>
</evidence>
<dbReference type="Gene3D" id="3.40.50.1700">
    <property type="entry name" value="Glycoside hydrolase family 3 C-terminal domain"/>
    <property type="match status" value="1"/>
</dbReference>
<keyword evidence="5 11" id="KW-0378">Hydrolase</keyword>